<protein>
    <submittedName>
        <fullName evidence="1">11154_t:CDS:1</fullName>
    </submittedName>
</protein>
<dbReference type="EMBL" id="CAJVPK010000091">
    <property type="protein sequence ID" value="CAG8446883.1"/>
    <property type="molecule type" value="Genomic_DNA"/>
</dbReference>
<dbReference type="AlphaFoldDB" id="A0A9N8YU59"/>
<dbReference type="OrthoDB" id="9978173at2759"/>
<dbReference type="InterPro" id="IPR025533">
    <property type="entry name" value="DUF4419"/>
</dbReference>
<keyword evidence="2" id="KW-1185">Reference proteome</keyword>
<proteinExistence type="predicted"/>
<name>A0A9N8YU59_9GLOM</name>
<sequence length="179" mass="20694">MALPKSTQIITNKFEQKNVHLEHKDVKIHFKPWKDKSSSDDVWLTVEQGVSRQIFVNAECFRYLFVDHEGKVDVTVEAEDILGYFDRNFIGLGLDFWLDRLEPVIAQFVSTYKGDVDEKFWSIALFDVPYLSGLPTPSWNGWIGFFGARQDKVNEEYVVSPVIGWNIVDIDNKCCPLNK</sequence>
<dbReference type="Proteomes" id="UP000789706">
    <property type="component" value="Unassembled WGS sequence"/>
</dbReference>
<accession>A0A9N8YU59</accession>
<dbReference type="PANTHER" id="PTHR31252:SF11">
    <property type="entry name" value="DUF4419 DOMAIN-CONTAINING PROTEIN"/>
    <property type="match status" value="1"/>
</dbReference>
<reference evidence="1" key="1">
    <citation type="submission" date="2021-06" db="EMBL/GenBank/DDBJ databases">
        <authorList>
            <person name="Kallberg Y."/>
            <person name="Tangrot J."/>
            <person name="Rosling A."/>
        </authorList>
    </citation>
    <scope>NUCLEOTIDE SEQUENCE</scope>
    <source>
        <strain evidence="1">AZ414A</strain>
    </source>
</reference>
<evidence type="ECO:0000313" key="2">
    <source>
        <dbReference type="Proteomes" id="UP000789706"/>
    </source>
</evidence>
<dbReference type="PANTHER" id="PTHR31252">
    <property type="entry name" value="DUF4419 DOMAIN-CONTAINING PROTEIN"/>
    <property type="match status" value="1"/>
</dbReference>
<gene>
    <name evidence="1" type="ORF">DEBURN_LOCUS1855</name>
</gene>
<organism evidence="1 2">
    <name type="scientific">Diversispora eburnea</name>
    <dbReference type="NCBI Taxonomy" id="1213867"/>
    <lineage>
        <taxon>Eukaryota</taxon>
        <taxon>Fungi</taxon>
        <taxon>Fungi incertae sedis</taxon>
        <taxon>Mucoromycota</taxon>
        <taxon>Glomeromycotina</taxon>
        <taxon>Glomeromycetes</taxon>
        <taxon>Diversisporales</taxon>
        <taxon>Diversisporaceae</taxon>
        <taxon>Diversispora</taxon>
    </lineage>
</organism>
<comment type="caution">
    <text evidence="1">The sequence shown here is derived from an EMBL/GenBank/DDBJ whole genome shotgun (WGS) entry which is preliminary data.</text>
</comment>
<evidence type="ECO:0000313" key="1">
    <source>
        <dbReference type="EMBL" id="CAG8446883.1"/>
    </source>
</evidence>